<reference evidence="2" key="1">
    <citation type="journal article" date="2021" name="PeerJ">
        <title>Extensive microbial diversity within the chicken gut microbiome revealed by metagenomics and culture.</title>
        <authorList>
            <person name="Gilroy R."/>
            <person name="Ravi A."/>
            <person name="Getino M."/>
            <person name="Pursley I."/>
            <person name="Horton D.L."/>
            <person name="Alikhan N.F."/>
            <person name="Baker D."/>
            <person name="Gharbi K."/>
            <person name="Hall N."/>
            <person name="Watson M."/>
            <person name="Adriaenssens E.M."/>
            <person name="Foster-Nyarko E."/>
            <person name="Jarju S."/>
            <person name="Secka A."/>
            <person name="Antonio M."/>
            <person name="Oren A."/>
            <person name="Chaudhuri R.R."/>
            <person name="La Ragione R."/>
            <person name="Hildebrand F."/>
            <person name="Pallen M.J."/>
        </authorList>
    </citation>
    <scope>NUCLEOTIDE SEQUENCE</scope>
    <source>
        <strain evidence="2">ChiHjej13B12-14962</strain>
    </source>
</reference>
<dbReference type="Proteomes" id="UP000703315">
    <property type="component" value="Unassembled WGS sequence"/>
</dbReference>
<keyword evidence="1" id="KW-0472">Membrane</keyword>
<evidence type="ECO:0000313" key="3">
    <source>
        <dbReference type="Proteomes" id="UP000703315"/>
    </source>
</evidence>
<dbReference type="Pfam" id="PF10724">
    <property type="entry name" value="DUF2516"/>
    <property type="match status" value="1"/>
</dbReference>
<dbReference type="EMBL" id="DYXC01000008">
    <property type="protein sequence ID" value="HJF13288.1"/>
    <property type="molecule type" value="Genomic_DNA"/>
</dbReference>
<accession>A0A921FJP1</accession>
<keyword evidence="1" id="KW-0812">Transmembrane</keyword>
<feature type="transmembrane region" description="Helical" evidence="1">
    <location>
        <begin position="12"/>
        <end position="31"/>
    </location>
</feature>
<reference evidence="2" key="2">
    <citation type="submission" date="2021-09" db="EMBL/GenBank/DDBJ databases">
        <authorList>
            <person name="Gilroy R."/>
        </authorList>
    </citation>
    <scope>NUCLEOTIDE SEQUENCE</scope>
    <source>
        <strain evidence="2">ChiHjej13B12-14962</strain>
    </source>
</reference>
<comment type="caution">
    <text evidence="2">The sequence shown here is derived from an EMBL/GenBank/DDBJ whole genome shotgun (WGS) entry which is preliminary data.</text>
</comment>
<organism evidence="2 3">
    <name type="scientific">Enteractinococcus helveticum</name>
    <dbReference type="NCBI Taxonomy" id="1837282"/>
    <lineage>
        <taxon>Bacteria</taxon>
        <taxon>Bacillati</taxon>
        <taxon>Actinomycetota</taxon>
        <taxon>Actinomycetes</taxon>
        <taxon>Micrococcales</taxon>
        <taxon>Micrococcaceae</taxon>
    </lineage>
</organism>
<evidence type="ECO:0000256" key="1">
    <source>
        <dbReference type="SAM" id="Phobius"/>
    </source>
</evidence>
<name>A0A921FJP1_9MICC</name>
<gene>
    <name evidence="2" type="ORF">K8V32_00595</name>
</gene>
<proteinExistence type="predicted"/>
<dbReference type="InterPro" id="IPR019662">
    <property type="entry name" value="DUF2516"/>
</dbReference>
<sequence>MDLLRMVLMIEYGLQAGLALVGAGMVIWAMFDAVRRPASSFENHSKQTKSTWLLILGAALIFGLGSASLTILYGGRMGLFGLASIVAAGVYLAGPKREFQMWSY</sequence>
<feature type="transmembrane region" description="Helical" evidence="1">
    <location>
        <begin position="52"/>
        <end position="71"/>
    </location>
</feature>
<protein>
    <submittedName>
        <fullName evidence="2">DUF2516 family protein</fullName>
    </submittedName>
</protein>
<dbReference type="AlphaFoldDB" id="A0A921FJP1"/>
<dbReference type="OrthoDB" id="4774469at2"/>
<keyword evidence="1" id="KW-1133">Transmembrane helix</keyword>
<feature type="transmembrane region" description="Helical" evidence="1">
    <location>
        <begin position="77"/>
        <end position="94"/>
    </location>
</feature>
<evidence type="ECO:0000313" key="2">
    <source>
        <dbReference type="EMBL" id="HJF13288.1"/>
    </source>
</evidence>
<dbReference type="RefSeq" id="WP_043056694.1">
    <property type="nucleotide sequence ID" value="NZ_DYXC01000008.1"/>
</dbReference>